<dbReference type="Gene3D" id="3.40.50.1820">
    <property type="entry name" value="alpha/beta hydrolase"/>
    <property type="match status" value="1"/>
</dbReference>
<feature type="domain" description="AB hydrolase-1" evidence="1">
    <location>
        <begin position="65"/>
        <end position="294"/>
    </location>
</feature>
<dbReference type="Proteomes" id="UP000192796">
    <property type="component" value="Unassembled WGS sequence"/>
</dbReference>
<gene>
    <name evidence="2" type="ORF">A3860_36160</name>
</gene>
<dbReference type="STRING" id="1703345.A3860_36160"/>
<evidence type="ECO:0000313" key="3">
    <source>
        <dbReference type="Proteomes" id="UP000192796"/>
    </source>
</evidence>
<dbReference type="Pfam" id="PF00561">
    <property type="entry name" value="Abhydrolase_1"/>
    <property type="match status" value="1"/>
</dbReference>
<name>A0A1V9FMZ0_9BACT</name>
<evidence type="ECO:0000313" key="2">
    <source>
        <dbReference type="EMBL" id="OQP59719.1"/>
    </source>
</evidence>
<dbReference type="AlphaFoldDB" id="A0A1V9FMZ0"/>
<protein>
    <recommendedName>
        <fullName evidence="1">AB hydrolase-1 domain-containing protein</fullName>
    </recommendedName>
</protein>
<keyword evidence="3" id="KW-1185">Reference proteome</keyword>
<dbReference type="InterPro" id="IPR000073">
    <property type="entry name" value="AB_hydrolase_1"/>
</dbReference>
<sequence length="310" mass="34557">MPILFHALGCSGFKLYIYGMKMTGCLLLFFCFFHTCYAAIDPIEGSVKAGGFSIKYSEAGSGESLIFVHAGMLDRHMWDNQLAFFSRRYRVITFDLPAHGETMGTDTTILVSEVINILMDSLKIQHASFVGLSLGSVCVSEFVLSHPERVKEIVLVSPGFIGSTKQLTVDSLSKQLYAKTDAALMAHDNTKYARLFTSIWCVGPFRDSSQVPATLRQYIYQTVLANCKNHSQNDWRPFGKIPTARALGNIKSKTLLINGGKDVPFNLTMANYLLAVIRSTGYVIRNAAHMVNLDYADLFNKKVLDFLLLY</sequence>
<dbReference type="SUPFAM" id="SSF53474">
    <property type="entry name" value="alpha/beta-Hydrolases"/>
    <property type="match status" value="1"/>
</dbReference>
<dbReference type="RefSeq" id="WP_081154133.1">
    <property type="nucleotide sequence ID" value="NZ_LVYD01000073.1"/>
</dbReference>
<dbReference type="InterPro" id="IPR050266">
    <property type="entry name" value="AB_hydrolase_sf"/>
</dbReference>
<accession>A0A1V9FMZ0</accession>
<evidence type="ECO:0000259" key="1">
    <source>
        <dbReference type="Pfam" id="PF00561"/>
    </source>
</evidence>
<dbReference type="PANTHER" id="PTHR43798">
    <property type="entry name" value="MONOACYLGLYCEROL LIPASE"/>
    <property type="match status" value="1"/>
</dbReference>
<proteinExistence type="predicted"/>
<dbReference type="PRINTS" id="PR00111">
    <property type="entry name" value="ABHYDROLASE"/>
</dbReference>
<organism evidence="2 3">
    <name type="scientific">Niastella vici</name>
    <dbReference type="NCBI Taxonomy" id="1703345"/>
    <lineage>
        <taxon>Bacteria</taxon>
        <taxon>Pseudomonadati</taxon>
        <taxon>Bacteroidota</taxon>
        <taxon>Chitinophagia</taxon>
        <taxon>Chitinophagales</taxon>
        <taxon>Chitinophagaceae</taxon>
        <taxon>Niastella</taxon>
    </lineage>
</organism>
<comment type="caution">
    <text evidence="2">The sequence shown here is derived from an EMBL/GenBank/DDBJ whole genome shotgun (WGS) entry which is preliminary data.</text>
</comment>
<dbReference type="EMBL" id="LVYD01000073">
    <property type="protein sequence ID" value="OQP59719.1"/>
    <property type="molecule type" value="Genomic_DNA"/>
</dbReference>
<dbReference type="OrthoDB" id="2247630at2"/>
<reference evidence="2 3" key="1">
    <citation type="submission" date="2016-03" db="EMBL/GenBank/DDBJ databases">
        <title>Niastella vici sp. nov., isolated from farmland soil.</title>
        <authorList>
            <person name="Chen L."/>
            <person name="Wang D."/>
            <person name="Yang S."/>
            <person name="Wang G."/>
        </authorList>
    </citation>
    <scope>NUCLEOTIDE SEQUENCE [LARGE SCALE GENOMIC DNA]</scope>
    <source>
        <strain evidence="2 3">DJ57</strain>
    </source>
</reference>
<dbReference type="InterPro" id="IPR029058">
    <property type="entry name" value="AB_hydrolase_fold"/>
</dbReference>